<dbReference type="AlphaFoldDB" id="A0AA35U2W8"/>
<gene>
    <name evidence="1" type="ORF">GBAR_LOCUS31445</name>
</gene>
<reference evidence="1" key="1">
    <citation type="submission" date="2023-03" db="EMBL/GenBank/DDBJ databases">
        <authorList>
            <person name="Steffen K."/>
            <person name="Cardenas P."/>
        </authorList>
    </citation>
    <scope>NUCLEOTIDE SEQUENCE</scope>
</reference>
<comment type="caution">
    <text evidence="1">The sequence shown here is derived from an EMBL/GenBank/DDBJ whole genome shotgun (WGS) entry which is preliminary data.</text>
</comment>
<keyword evidence="2" id="KW-1185">Reference proteome</keyword>
<evidence type="ECO:0000313" key="2">
    <source>
        <dbReference type="Proteomes" id="UP001174909"/>
    </source>
</evidence>
<organism evidence="1 2">
    <name type="scientific">Geodia barretti</name>
    <name type="common">Barrett's horny sponge</name>
    <dbReference type="NCBI Taxonomy" id="519541"/>
    <lineage>
        <taxon>Eukaryota</taxon>
        <taxon>Metazoa</taxon>
        <taxon>Porifera</taxon>
        <taxon>Demospongiae</taxon>
        <taxon>Heteroscleromorpha</taxon>
        <taxon>Tetractinellida</taxon>
        <taxon>Astrophorina</taxon>
        <taxon>Geodiidae</taxon>
        <taxon>Geodia</taxon>
    </lineage>
</organism>
<protein>
    <submittedName>
        <fullName evidence="1">Uncharacterized protein</fullName>
    </submittedName>
</protein>
<proteinExistence type="predicted"/>
<dbReference type="EMBL" id="CASHTH010004467">
    <property type="protein sequence ID" value="CAI8057727.1"/>
    <property type="molecule type" value="Genomic_DNA"/>
</dbReference>
<accession>A0AA35U2W8</accession>
<evidence type="ECO:0000313" key="1">
    <source>
        <dbReference type="EMBL" id="CAI8057727.1"/>
    </source>
</evidence>
<sequence>MSETHGYDVGSSPVLNKTGAPVDEQTLRRYKCVFCGLLLREACQMACGDRTCRVCLPQEGSIFQLFFTRPVRVATDLQTTTQEGKQSNSCENIHFRLQ</sequence>
<name>A0AA35U2W8_GEOBA</name>
<dbReference type="Proteomes" id="UP001174909">
    <property type="component" value="Unassembled WGS sequence"/>
</dbReference>